<comment type="caution">
    <text evidence="1">The sequence shown here is derived from an EMBL/GenBank/DDBJ whole genome shotgun (WGS) entry which is preliminary data.</text>
</comment>
<evidence type="ECO:0000313" key="1">
    <source>
        <dbReference type="EMBL" id="GAI65374.1"/>
    </source>
</evidence>
<proteinExistence type="predicted"/>
<gene>
    <name evidence="1" type="ORF">S06H3_66248</name>
</gene>
<accession>X1SC74</accession>
<organism evidence="1">
    <name type="scientific">marine sediment metagenome</name>
    <dbReference type="NCBI Taxonomy" id="412755"/>
    <lineage>
        <taxon>unclassified sequences</taxon>
        <taxon>metagenomes</taxon>
        <taxon>ecological metagenomes</taxon>
    </lineage>
</organism>
<reference evidence="1" key="1">
    <citation type="journal article" date="2014" name="Front. Microbiol.">
        <title>High frequency of phylogenetically diverse reductive dehalogenase-homologous genes in deep subseafloor sedimentary metagenomes.</title>
        <authorList>
            <person name="Kawai M."/>
            <person name="Futagami T."/>
            <person name="Toyoda A."/>
            <person name="Takaki Y."/>
            <person name="Nishi S."/>
            <person name="Hori S."/>
            <person name="Arai W."/>
            <person name="Tsubouchi T."/>
            <person name="Morono Y."/>
            <person name="Uchiyama I."/>
            <person name="Ito T."/>
            <person name="Fujiyama A."/>
            <person name="Inagaki F."/>
            <person name="Takami H."/>
        </authorList>
    </citation>
    <scope>NUCLEOTIDE SEQUENCE</scope>
    <source>
        <strain evidence="1">Expedition CK06-06</strain>
    </source>
</reference>
<feature type="non-terminal residue" evidence="1">
    <location>
        <position position="36"/>
    </location>
</feature>
<protein>
    <submittedName>
        <fullName evidence="1">Uncharacterized protein</fullName>
    </submittedName>
</protein>
<name>X1SC74_9ZZZZ</name>
<dbReference type="EMBL" id="BARV01045031">
    <property type="protein sequence ID" value="GAI65374.1"/>
    <property type="molecule type" value="Genomic_DNA"/>
</dbReference>
<sequence length="36" mass="3759">MAFKYAQVYAGTIDNTSGSLPDGFVTGFIVNTGNSD</sequence>
<dbReference type="AlphaFoldDB" id="X1SC74"/>